<name>A0ABQ9I143_9NEOP</name>
<accession>A0ABQ9I143</accession>
<evidence type="ECO:0000313" key="1">
    <source>
        <dbReference type="EMBL" id="KAJ8890344.1"/>
    </source>
</evidence>
<dbReference type="EMBL" id="JARBHB010000003">
    <property type="protein sequence ID" value="KAJ8890344.1"/>
    <property type="molecule type" value="Genomic_DNA"/>
</dbReference>
<dbReference type="Proteomes" id="UP001159363">
    <property type="component" value="Chromosome 3"/>
</dbReference>
<organism evidence="1 2">
    <name type="scientific">Dryococelus australis</name>
    <dbReference type="NCBI Taxonomy" id="614101"/>
    <lineage>
        <taxon>Eukaryota</taxon>
        <taxon>Metazoa</taxon>
        <taxon>Ecdysozoa</taxon>
        <taxon>Arthropoda</taxon>
        <taxon>Hexapoda</taxon>
        <taxon>Insecta</taxon>
        <taxon>Pterygota</taxon>
        <taxon>Neoptera</taxon>
        <taxon>Polyneoptera</taxon>
        <taxon>Phasmatodea</taxon>
        <taxon>Verophasmatodea</taxon>
        <taxon>Anareolatae</taxon>
        <taxon>Phasmatidae</taxon>
        <taxon>Eurycanthinae</taxon>
        <taxon>Dryococelus</taxon>
    </lineage>
</organism>
<comment type="caution">
    <text evidence="1">The sequence shown here is derived from an EMBL/GenBank/DDBJ whole genome shotgun (WGS) entry which is preliminary data.</text>
</comment>
<gene>
    <name evidence="1" type="ORF">PR048_009852</name>
</gene>
<sequence>MGGTNENPLANGSIHHVFRMRKFRGDPAGNYIQLALVSCEYSSRYTTVAIRNSSYSDKLGIVGPENHRKHNNHRKTGEVTLQSIRSYMKSFPVIENHYLRAQTETLFTWKPIDFSNTWIRESATKCQGSGTQVTGISDSMLGEQD</sequence>
<proteinExistence type="predicted"/>
<protein>
    <submittedName>
        <fullName evidence="1">Uncharacterized protein</fullName>
    </submittedName>
</protein>
<reference evidence="1 2" key="1">
    <citation type="submission" date="2023-02" db="EMBL/GenBank/DDBJ databases">
        <title>LHISI_Scaffold_Assembly.</title>
        <authorList>
            <person name="Stuart O.P."/>
            <person name="Cleave R."/>
            <person name="Magrath M.J.L."/>
            <person name="Mikheyev A.S."/>
        </authorList>
    </citation>
    <scope>NUCLEOTIDE SEQUENCE [LARGE SCALE GENOMIC DNA]</scope>
    <source>
        <strain evidence="1">Daus_M_001</strain>
        <tissue evidence="1">Leg muscle</tissue>
    </source>
</reference>
<evidence type="ECO:0000313" key="2">
    <source>
        <dbReference type="Proteomes" id="UP001159363"/>
    </source>
</evidence>
<keyword evidence="2" id="KW-1185">Reference proteome</keyword>